<gene>
    <name evidence="2" type="ORF">AFL42_08785</name>
</gene>
<keyword evidence="1" id="KW-1133">Transmembrane helix</keyword>
<keyword evidence="3" id="KW-1185">Reference proteome</keyword>
<dbReference type="RefSeq" id="WP_060668411.1">
    <property type="nucleotide sequence ID" value="NZ_LGTK01000024.1"/>
</dbReference>
<dbReference type="InterPro" id="IPR009214">
    <property type="entry name" value="DUF1129"/>
</dbReference>
<keyword evidence="1" id="KW-0812">Transmembrane</keyword>
<dbReference type="EMBL" id="LGTK01000024">
    <property type="protein sequence ID" value="KPH75653.1"/>
    <property type="molecule type" value="Genomic_DNA"/>
</dbReference>
<dbReference type="PANTHER" id="PTHR41307">
    <property type="entry name" value="MEMBRANE PROTEIN-RELATED"/>
    <property type="match status" value="1"/>
</dbReference>
<evidence type="ECO:0000313" key="3">
    <source>
        <dbReference type="Proteomes" id="UP000037854"/>
    </source>
</evidence>
<feature type="transmembrane region" description="Helical" evidence="1">
    <location>
        <begin position="127"/>
        <end position="157"/>
    </location>
</feature>
<dbReference type="Pfam" id="PF06570">
    <property type="entry name" value="DUF1129"/>
    <property type="match status" value="1"/>
</dbReference>
<protein>
    <recommendedName>
        <fullName evidence="4">DUF1700 domain-containing protein</fullName>
    </recommendedName>
</protein>
<proteinExistence type="predicted"/>
<dbReference type="SUPFAM" id="SSF158560">
    <property type="entry name" value="BH3980-like"/>
    <property type="match status" value="1"/>
</dbReference>
<comment type="caution">
    <text evidence="2">The sequence shown here is derived from an EMBL/GenBank/DDBJ whole genome shotgun (WGS) entry which is preliminary data.</text>
</comment>
<name>A0ABR5MJD7_9BACI</name>
<dbReference type="PANTHER" id="PTHR41307:SF1">
    <property type="entry name" value="MEMBRANE PROTEIN"/>
    <property type="match status" value="1"/>
</dbReference>
<reference evidence="2 3" key="1">
    <citation type="submission" date="2015-07" db="EMBL/GenBank/DDBJ databases">
        <title>High-quality draft genome sequence of Oceanobacillus caeni HM6, a bacillus isolated from a human feces.</title>
        <authorList>
            <person name="Kumar J."/>
            <person name="Verma M.K."/>
            <person name="Pandey R."/>
            <person name="Bhambi M."/>
            <person name="Chauhan N."/>
        </authorList>
    </citation>
    <scope>NUCLEOTIDE SEQUENCE [LARGE SCALE GENOMIC DNA]</scope>
    <source>
        <strain evidence="2 3">HM6</strain>
    </source>
</reference>
<sequence>MDAKDIIKLNNEKRELLSDVNKEYYEDMLSYIRLSTNKSEQQTEEVLLELLEHLLEADRNGQTAKEVFGEDLKAYCNELISEIPGEKTSKNVSFIAFLILDLAAIILIFQGVIGFGLYYFFGLGNNYFSIPIGSGLLIVVINMILLAVTIMIIIRWLKNSSFKEKKTKNGLNSYKFG</sequence>
<evidence type="ECO:0000313" key="2">
    <source>
        <dbReference type="EMBL" id="KPH75653.1"/>
    </source>
</evidence>
<dbReference type="Proteomes" id="UP000037854">
    <property type="component" value="Unassembled WGS sequence"/>
</dbReference>
<accession>A0ABR5MJD7</accession>
<feature type="transmembrane region" description="Helical" evidence="1">
    <location>
        <begin position="94"/>
        <end position="121"/>
    </location>
</feature>
<evidence type="ECO:0008006" key="4">
    <source>
        <dbReference type="Google" id="ProtNLM"/>
    </source>
</evidence>
<keyword evidence="1" id="KW-0472">Membrane</keyword>
<dbReference type="Gene3D" id="1.10.1900.10">
    <property type="entry name" value="c-terminal domain of poly(a) binding protein"/>
    <property type="match status" value="1"/>
</dbReference>
<organism evidence="2 3">
    <name type="scientific">Oceanobacillus caeni</name>
    <dbReference type="NCBI Taxonomy" id="405946"/>
    <lineage>
        <taxon>Bacteria</taxon>
        <taxon>Bacillati</taxon>
        <taxon>Bacillota</taxon>
        <taxon>Bacilli</taxon>
        <taxon>Bacillales</taxon>
        <taxon>Bacillaceae</taxon>
        <taxon>Oceanobacillus</taxon>
    </lineage>
</organism>
<evidence type="ECO:0000256" key="1">
    <source>
        <dbReference type="SAM" id="Phobius"/>
    </source>
</evidence>